<evidence type="ECO:0008006" key="3">
    <source>
        <dbReference type="Google" id="ProtNLM"/>
    </source>
</evidence>
<keyword evidence="2" id="KW-1185">Reference proteome</keyword>
<gene>
    <name evidence="1" type="ORF">SAMN04488524_2271</name>
</gene>
<dbReference type="AlphaFoldDB" id="A0A1W2BDF3"/>
<dbReference type="Pfam" id="PF14092">
    <property type="entry name" value="DUF4270"/>
    <property type="match status" value="1"/>
</dbReference>
<dbReference type="EMBL" id="FWXT01000001">
    <property type="protein sequence ID" value="SMC71007.1"/>
    <property type="molecule type" value="Genomic_DNA"/>
</dbReference>
<organism evidence="1 2">
    <name type="scientific">Pedobacter africanus</name>
    <dbReference type="NCBI Taxonomy" id="151894"/>
    <lineage>
        <taxon>Bacteria</taxon>
        <taxon>Pseudomonadati</taxon>
        <taxon>Bacteroidota</taxon>
        <taxon>Sphingobacteriia</taxon>
        <taxon>Sphingobacteriales</taxon>
        <taxon>Sphingobacteriaceae</taxon>
        <taxon>Pedobacter</taxon>
    </lineage>
</organism>
<name>A0A1W2BDF3_9SPHI</name>
<evidence type="ECO:0000313" key="2">
    <source>
        <dbReference type="Proteomes" id="UP000192756"/>
    </source>
</evidence>
<dbReference type="OrthoDB" id="1466062at2"/>
<dbReference type="Proteomes" id="UP000192756">
    <property type="component" value="Unassembled WGS sequence"/>
</dbReference>
<protein>
    <recommendedName>
        <fullName evidence="3">DUF4270 domain-containing protein</fullName>
    </recommendedName>
</protein>
<evidence type="ECO:0000313" key="1">
    <source>
        <dbReference type="EMBL" id="SMC71007.1"/>
    </source>
</evidence>
<dbReference type="PROSITE" id="PS51257">
    <property type="entry name" value="PROKAR_LIPOPROTEIN"/>
    <property type="match status" value="1"/>
</dbReference>
<dbReference type="InterPro" id="IPR025366">
    <property type="entry name" value="DUF4270"/>
</dbReference>
<accession>A0A1W2BDF3</accession>
<sequence length="491" mass="53277">MKFTKQDLLTLLIGLFLFASCKDSNTIGLGTEDGQGILGELVDSVTVTSQTLKEDLSSGVGLLRYPLGYMTDPDFGKSEAALSMSVGLPQADYKFGTGAVIDSAVLVLPYATQFYGDTIAPVYTFTVKQLANDLSKETSYTTDKTWPVQPTVIGTYSGKIKPNTKFKITDIVTGGADTLKSVVPQVRIKLTNAFIQNNIMNLDSVTLSKAANFWKAFKGLNVTSSATDKGGMMFFTANASDSRVEIYYKRPNATTPANTDTVVVNFPIGSNSSTGASAGPVHASIKHDYTGTPVKTQLDNPNPATPYTVTYLQALGGLKNKISFPYLKKFLADKKADPAKGGNANTKIVINKAELVIDLSAGTDVLPFSAAQRLSLYRYDIAGQRANVPDNDRRTQTYIGDARALESELLFGGYFDSVRKRYIFNITSYIQDLMDGKTEDYGTFLAPSSLTEFNISPPVTSAARSIISKWKKNPAAADKLLKLNIYYTQVN</sequence>
<dbReference type="RefSeq" id="WP_084238533.1">
    <property type="nucleotide sequence ID" value="NZ_FWXT01000001.1"/>
</dbReference>
<reference evidence="2" key="1">
    <citation type="submission" date="2017-04" db="EMBL/GenBank/DDBJ databases">
        <authorList>
            <person name="Varghese N."/>
            <person name="Submissions S."/>
        </authorList>
    </citation>
    <scope>NUCLEOTIDE SEQUENCE [LARGE SCALE GENOMIC DNA]</scope>
    <source>
        <strain evidence="2">DSM 12126</strain>
    </source>
</reference>
<dbReference type="STRING" id="151894.SAMN04488524_2271"/>
<proteinExistence type="predicted"/>